<evidence type="ECO:0000313" key="2">
    <source>
        <dbReference type="EnsemblPlants" id="QL05p044466:mrna:CDS:2"/>
    </source>
</evidence>
<name>A0A7N2LRA0_QUELO</name>
<sequence>MAHFVRFWLCLILVCYSLTVSKPRLLTQDIASNNQTDSDKAVPLGVKELFHMGFVFKATITKPNTLTRRSPGGPDPKHH</sequence>
<feature type="signal peptide" evidence="1">
    <location>
        <begin position="1"/>
        <end position="21"/>
    </location>
</feature>
<proteinExistence type="predicted"/>
<feature type="chain" id="PRO_5029892553" evidence="1">
    <location>
        <begin position="22"/>
        <end position="79"/>
    </location>
</feature>
<keyword evidence="3" id="KW-1185">Reference proteome</keyword>
<dbReference type="EMBL" id="LRBV02000005">
    <property type="status" value="NOT_ANNOTATED_CDS"/>
    <property type="molecule type" value="Genomic_DNA"/>
</dbReference>
<dbReference type="Gramene" id="QL05p044466:mrna">
    <property type="protein sequence ID" value="QL05p044466:mrna:CDS:2"/>
    <property type="gene ID" value="QL05p044466"/>
</dbReference>
<accession>A0A7N2LRA0</accession>
<dbReference type="AlphaFoldDB" id="A0A7N2LRA0"/>
<keyword evidence="1" id="KW-0732">Signal</keyword>
<dbReference type="Proteomes" id="UP000594261">
    <property type="component" value="Chromosome 5"/>
</dbReference>
<evidence type="ECO:0000313" key="3">
    <source>
        <dbReference type="Proteomes" id="UP000594261"/>
    </source>
</evidence>
<organism evidence="2 3">
    <name type="scientific">Quercus lobata</name>
    <name type="common">Valley oak</name>
    <dbReference type="NCBI Taxonomy" id="97700"/>
    <lineage>
        <taxon>Eukaryota</taxon>
        <taxon>Viridiplantae</taxon>
        <taxon>Streptophyta</taxon>
        <taxon>Embryophyta</taxon>
        <taxon>Tracheophyta</taxon>
        <taxon>Spermatophyta</taxon>
        <taxon>Magnoliopsida</taxon>
        <taxon>eudicotyledons</taxon>
        <taxon>Gunneridae</taxon>
        <taxon>Pentapetalae</taxon>
        <taxon>rosids</taxon>
        <taxon>fabids</taxon>
        <taxon>Fagales</taxon>
        <taxon>Fagaceae</taxon>
        <taxon>Quercus</taxon>
    </lineage>
</organism>
<dbReference type="OMA" id="ELFHMGF"/>
<protein>
    <submittedName>
        <fullName evidence="2">Uncharacterized protein</fullName>
    </submittedName>
</protein>
<reference evidence="2 3" key="1">
    <citation type="journal article" date="2016" name="G3 (Bethesda)">
        <title>First Draft Assembly and Annotation of the Genome of a California Endemic Oak Quercus lobata Nee (Fagaceae).</title>
        <authorList>
            <person name="Sork V.L."/>
            <person name="Fitz-Gibbon S.T."/>
            <person name="Puiu D."/>
            <person name="Crepeau M."/>
            <person name="Gugger P.F."/>
            <person name="Sherman R."/>
            <person name="Stevens K."/>
            <person name="Langley C.H."/>
            <person name="Pellegrini M."/>
            <person name="Salzberg S.L."/>
        </authorList>
    </citation>
    <scope>NUCLEOTIDE SEQUENCE [LARGE SCALE GENOMIC DNA]</scope>
    <source>
        <strain evidence="2 3">cv. SW786</strain>
    </source>
</reference>
<reference evidence="2" key="2">
    <citation type="submission" date="2021-01" db="UniProtKB">
        <authorList>
            <consortium name="EnsemblPlants"/>
        </authorList>
    </citation>
    <scope>IDENTIFICATION</scope>
</reference>
<dbReference type="EnsemblPlants" id="QL05p044466:mrna">
    <property type="protein sequence ID" value="QL05p044466:mrna:CDS:2"/>
    <property type="gene ID" value="QL05p044466"/>
</dbReference>
<evidence type="ECO:0000256" key="1">
    <source>
        <dbReference type="SAM" id="SignalP"/>
    </source>
</evidence>
<dbReference type="InParanoid" id="A0A7N2LRA0"/>